<gene>
    <name evidence="2" type="ordered locus">Namu_1280</name>
</gene>
<reference evidence="2 3" key="2">
    <citation type="journal article" date="2010" name="Stand. Genomic Sci.">
        <title>Complete genome sequence of Nakamurella multipartita type strain (Y-104).</title>
        <authorList>
            <person name="Tice H."/>
            <person name="Mayilraj S."/>
            <person name="Sims D."/>
            <person name="Lapidus A."/>
            <person name="Nolan M."/>
            <person name="Lucas S."/>
            <person name="Glavina Del Rio T."/>
            <person name="Copeland A."/>
            <person name="Cheng J.F."/>
            <person name="Meincke L."/>
            <person name="Bruce D."/>
            <person name="Goodwin L."/>
            <person name="Pitluck S."/>
            <person name="Ivanova N."/>
            <person name="Mavromatis K."/>
            <person name="Ovchinnikova G."/>
            <person name="Pati A."/>
            <person name="Chen A."/>
            <person name="Palaniappan K."/>
            <person name="Land M."/>
            <person name="Hauser L."/>
            <person name="Chang Y.J."/>
            <person name="Jeffries C.D."/>
            <person name="Detter J.C."/>
            <person name="Brettin T."/>
            <person name="Rohde M."/>
            <person name="Goker M."/>
            <person name="Bristow J."/>
            <person name="Eisen J.A."/>
            <person name="Markowitz V."/>
            <person name="Hugenholtz P."/>
            <person name="Kyrpides N.C."/>
            <person name="Klenk H.P."/>
            <person name="Chen F."/>
        </authorList>
    </citation>
    <scope>NUCLEOTIDE SEQUENCE [LARGE SCALE GENOMIC DNA]</scope>
    <source>
        <strain evidence="3">ATCC 700099 / DSM 44233 / CIP 104796 / JCM 9543 / NBRC 105858 / Y-104</strain>
    </source>
</reference>
<reference evidence="3" key="1">
    <citation type="submission" date="2009-09" db="EMBL/GenBank/DDBJ databases">
        <title>The complete genome of Nakamurella multipartita DSM 44233.</title>
        <authorList>
            <consortium name="US DOE Joint Genome Institute (JGI-PGF)"/>
            <person name="Lucas S."/>
            <person name="Copeland A."/>
            <person name="Lapidus A."/>
            <person name="Glavina del Rio T."/>
            <person name="Dalin E."/>
            <person name="Tice H."/>
            <person name="Bruce D."/>
            <person name="Goodwin L."/>
            <person name="Pitluck S."/>
            <person name="Kyrpides N."/>
            <person name="Mavromatis K."/>
            <person name="Ivanova N."/>
            <person name="Ovchinnikova G."/>
            <person name="Sims D."/>
            <person name="Meincke L."/>
            <person name="Brettin T."/>
            <person name="Detter J.C."/>
            <person name="Han C."/>
            <person name="Larimer F."/>
            <person name="Land M."/>
            <person name="Hauser L."/>
            <person name="Markowitz V."/>
            <person name="Cheng J.-F."/>
            <person name="Hugenholtz P."/>
            <person name="Woyke T."/>
            <person name="Wu D."/>
            <person name="Klenk H.-P."/>
            <person name="Eisen J.A."/>
        </authorList>
    </citation>
    <scope>NUCLEOTIDE SEQUENCE [LARGE SCALE GENOMIC DNA]</scope>
    <source>
        <strain evidence="3">ATCC 700099 / DSM 44233 / CIP 104796 / JCM 9543 / NBRC 105858 / Y-104</strain>
    </source>
</reference>
<dbReference type="PROSITE" id="PS50995">
    <property type="entry name" value="HTH_MARR_2"/>
    <property type="match status" value="1"/>
</dbReference>
<evidence type="ECO:0000313" key="2">
    <source>
        <dbReference type="EMBL" id="ACV77684.1"/>
    </source>
</evidence>
<feature type="domain" description="HTH marR-type" evidence="1">
    <location>
        <begin position="20"/>
        <end position="151"/>
    </location>
</feature>
<dbReference type="STRING" id="479431.Namu_1280"/>
<dbReference type="GO" id="GO:0006950">
    <property type="term" value="P:response to stress"/>
    <property type="evidence" value="ECO:0007669"/>
    <property type="project" value="TreeGrafter"/>
</dbReference>
<dbReference type="InterPro" id="IPR000835">
    <property type="entry name" value="HTH_MarR-typ"/>
</dbReference>
<dbReference type="RefSeq" id="WP_015746593.1">
    <property type="nucleotide sequence ID" value="NC_013235.1"/>
</dbReference>
<protein>
    <submittedName>
        <fullName evidence="2">Transcriptional regulator, MarR family</fullName>
    </submittedName>
</protein>
<proteinExistence type="predicted"/>
<dbReference type="InterPro" id="IPR039422">
    <property type="entry name" value="MarR/SlyA-like"/>
</dbReference>
<accession>C8XDM0</accession>
<sequence length="153" mass="16458">MGSAAAGSQRSFSGDRKAAWEGLLQCQARLMQRLGQELEDAGKIPLSTYDVLVQLAEHGGRLRLRDLVDRVVLSQPGLSRKVARLADEGLVERLPDPHDGRGVVVKLTRAGRAALRSAAVVHIAGVERAFTDQISDQEAAVLAGVFGRLLQEP</sequence>
<dbReference type="Proteomes" id="UP000002218">
    <property type="component" value="Chromosome"/>
</dbReference>
<dbReference type="eggNOG" id="COG1846">
    <property type="taxonomic scope" value="Bacteria"/>
</dbReference>
<dbReference type="GO" id="GO:0003700">
    <property type="term" value="F:DNA-binding transcription factor activity"/>
    <property type="evidence" value="ECO:0007669"/>
    <property type="project" value="InterPro"/>
</dbReference>
<evidence type="ECO:0000313" key="3">
    <source>
        <dbReference type="Proteomes" id="UP000002218"/>
    </source>
</evidence>
<dbReference type="SMART" id="SM00347">
    <property type="entry name" value="HTH_MARR"/>
    <property type="match status" value="1"/>
</dbReference>
<dbReference type="AlphaFoldDB" id="C8XDM0"/>
<name>C8XDM0_NAKMY</name>
<dbReference type="InterPro" id="IPR036388">
    <property type="entry name" value="WH-like_DNA-bd_sf"/>
</dbReference>
<dbReference type="EMBL" id="CP001737">
    <property type="protein sequence ID" value="ACV77684.1"/>
    <property type="molecule type" value="Genomic_DNA"/>
</dbReference>
<dbReference type="Gene3D" id="1.10.10.10">
    <property type="entry name" value="Winged helix-like DNA-binding domain superfamily/Winged helix DNA-binding domain"/>
    <property type="match status" value="1"/>
</dbReference>
<dbReference type="SUPFAM" id="SSF46785">
    <property type="entry name" value="Winged helix' DNA-binding domain"/>
    <property type="match status" value="1"/>
</dbReference>
<dbReference type="HOGENOM" id="CLU_083287_2_5_11"/>
<dbReference type="KEGG" id="nml:Namu_1280"/>
<dbReference type="PANTHER" id="PTHR33164">
    <property type="entry name" value="TRANSCRIPTIONAL REGULATOR, MARR FAMILY"/>
    <property type="match status" value="1"/>
</dbReference>
<organism evidence="2 3">
    <name type="scientific">Nakamurella multipartita (strain ATCC 700099 / DSM 44233 / CIP 104796 / JCM 9543 / NBRC 105858 / Y-104)</name>
    <name type="common">Microsphaera multipartita</name>
    <dbReference type="NCBI Taxonomy" id="479431"/>
    <lineage>
        <taxon>Bacteria</taxon>
        <taxon>Bacillati</taxon>
        <taxon>Actinomycetota</taxon>
        <taxon>Actinomycetes</taxon>
        <taxon>Nakamurellales</taxon>
        <taxon>Nakamurellaceae</taxon>
        <taxon>Nakamurella</taxon>
    </lineage>
</organism>
<dbReference type="Pfam" id="PF12802">
    <property type="entry name" value="MarR_2"/>
    <property type="match status" value="1"/>
</dbReference>
<dbReference type="InParanoid" id="C8XDM0"/>
<dbReference type="PANTHER" id="PTHR33164:SF104">
    <property type="entry name" value="TRANSCRIPTIONAL REGULATORY PROTEIN"/>
    <property type="match status" value="1"/>
</dbReference>
<keyword evidence="3" id="KW-1185">Reference proteome</keyword>
<evidence type="ECO:0000259" key="1">
    <source>
        <dbReference type="PROSITE" id="PS50995"/>
    </source>
</evidence>
<dbReference type="InterPro" id="IPR036390">
    <property type="entry name" value="WH_DNA-bd_sf"/>
</dbReference>